<accession>A0A160IQS5</accession>
<reference evidence="1 2" key="1">
    <citation type="submission" date="2016-04" db="EMBL/GenBank/DDBJ databases">
        <title>Complete genome sequence of Fictibacillus phosphorivorans G25-29, a strain toxic to nematodes.</title>
        <authorList>
            <person name="Zheng Z."/>
        </authorList>
    </citation>
    <scope>NUCLEOTIDE SEQUENCE [LARGE SCALE GENOMIC DNA]</scope>
    <source>
        <strain evidence="1 2">G25-29</strain>
    </source>
</reference>
<dbReference type="STRING" id="1221500.ABE65_017790"/>
<dbReference type="EMBL" id="CP015378">
    <property type="protein sequence ID" value="ANC78550.1"/>
    <property type="molecule type" value="Genomic_DNA"/>
</dbReference>
<protein>
    <submittedName>
        <fullName evidence="1">Uncharacterized protein</fullName>
    </submittedName>
</protein>
<name>A0A160IQS5_9BACL</name>
<evidence type="ECO:0000313" key="2">
    <source>
        <dbReference type="Proteomes" id="UP000076623"/>
    </source>
</evidence>
<dbReference type="Proteomes" id="UP000076623">
    <property type="component" value="Chromosome"/>
</dbReference>
<organism evidence="1 2">
    <name type="scientific">Fictibacillus phosphorivorans</name>
    <dbReference type="NCBI Taxonomy" id="1221500"/>
    <lineage>
        <taxon>Bacteria</taxon>
        <taxon>Bacillati</taxon>
        <taxon>Bacillota</taxon>
        <taxon>Bacilli</taxon>
        <taxon>Bacillales</taxon>
        <taxon>Fictibacillaceae</taxon>
        <taxon>Fictibacillus</taxon>
    </lineage>
</organism>
<dbReference type="RefSeq" id="WP_066397878.1">
    <property type="nucleotide sequence ID" value="NZ_CP015378.1"/>
</dbReference>
<dbReference type="AlphaFoldDB" id="A0A160IQS5"/>
<evidence type="ECO:0000313" key="1">
    <source>
        <dbReference type="EMBL" id="ANC78550.1"/>
    </source>
</evidence>
<dbReference type="KEGG" id="fpn:ABE65_017790"/>
<keyword evidence="2" id="KW-1185">Reference proteome</keyword>
<sequence length="151" mass="17762">MEFKYQLSGRGWASGIIKVNNKEFNFIASYLTDSLRDLLKSLITITPGCVPYHINESTFNMEEEPERLVWKFEKQNDRDVLITIIKVSGIERSIVFKEQCLLSDFIKAVVNSISKLLKKHGIEGYRENWVNHDFPMNEYQRLYDYMSKKAK</sequence>
<gene>
    <name evidence="1" type="ORF">ABE65_017790</name>
</gene>
<proteinExistence type="predicted"/>